<dbReference type="InterPro" id="IPR002818">
    <property type="entry name" value="DJ-1/PfpI"/>
</dbReference>
<evidence type="ECO:0000313" key="3">
    <source>
        <dbReference type="Proteomes" id="UP000228945"/>
    </source>
</evidence>
<dbReference type="GO" id="GO:0006355">
    <property type="term" value="P:regulation of DNA-templated transcription"/>
    <property type="evidence" value="ECO:0007669"/>
    <property type="project" value="TreeGrafter"/>
</dbReference>
<keyword evidence="3" id="KW-1185">Reference proteome</keyword>
<dbReference type="EMBL" id="CP024201">
    <property type="protein sequence ID" value="ATQ41078.1"/>
    <property type="molecule type" value="Genomic_DNA"/>
</dbReference>
<dbReference type="PANTHER" id="PTHR43130">
    <property type="entry name" value="ARAC-FAMILY TRANSCRIPTIONAL REGULATOR"/>
    <property type="match status" value="1"/>
</dbReference>
<reference evidence="2 3" key="1">
    <citation type="submission" date="2017-10" db="EMBL/GenBank/DDBJ databases">
        <title>Genome sequence of Caulobacter mirabilis FWC38.</title>
        <authorList>
            <person name="Fiebig A."/>
            <person name="Crosson S."/>
        </authorList>
    </citation>
    <scope>NUCLEOTIDE SEQUENCE [LARGE SCALE GENOMIC DNA]</scope>
    <source>
        <strain evidence="2 3">FWC 38</strain>
    </source>
</reference>
<dbReference type="RefSeq" id="WP_099620335.1">
    <property type="nucleotide sequence ID" value="NZ_CP024201.1"/>
</dbReference>
<name>A0A2D2AST7_9CAUL</name>
<dbReference type="OrthoDB" id="9793422at2"/>
<organism evidence="2 3">
    <name type="scientific">Caulobacter mirabilis</name>
    <dbReference type="NCBI Taxonomy" id="69666"/>
    <lineage>
        <taxon>Bacteria</taxon>
        <taxon>Pseudomonadati</taxon>
        <taxon>Pseudomonadota</taxon>
        <taxon>Alphaproteobacteria</taxon>
        <taxon>Caulobacterales</taxon>
        <taxon>Caulobacteraceae</taxon>
        <taxon>Caulobacter</taxon>
    </lineage>
</organism>
<proteinExistence type="predicted"/>
<dbReference type="InterPro" id="IPR029062">
    <property type="entry name" value="Class_I_gatase-like"/>
</dbReference>
<accession>A0A2D2AST7</accession>
<dbReference type="Pfam" id="PF01965">
    <property type="entry name" value="DJ-1_PfpI"/>
    <property type="match status" value="1"/>
</dbReference>
<dbReference type="AlphaFoldDB" id="A0A2D2AST7"/>
<dbReference type="SUPFAM" id="SSF52317">
    <property type="entry name" value="Class I glutamine amidotransferase-like"/>
    <property type="match status" value="1"/>
</dbReference>
<gene>
    <name evidence="2" type="ORF">CSW64_00970</name>
</gene>
<evidence type="ECO:0000259" key="1">
    <source>
        <dbReference type="Pfam" id="PF01965"/>
    </source>
</evidence>
<dbReference type="KEGG" id="cmb:CSW64_00970"/>
<dbReference type="Proteomes" id="UP000228945">
    <property type="component" value="Chromosome"/>
</dbReference>
<feature type="domain" description="DJ-1/PfpI" evidence="1">
    <location>
        <begin position="5"/>
        <end position="156"/>
    </location>
</feature>
<dbReference type="Gene3D" id="3.40.50.880">
    <property type="match status" value="1"/>
</dbReference>
<sequence>MLIGIPVYQGVNLLDVAGPMEMFHWAQLDVELIAATPGVVTTMNGVQLKIDKGFCEASAWDVLWTPGGAPDALAAQLDDPERTYLNFLAEKSVDAKYVCSVCEGAVLGAAAGIFDGYEITTHWAFVNCFGKYHGVTVVPGAPRFHLDRNRLTGGGISSGLDESLKLIELLLGTAAAQSAQQTTQYYPDPPVTSTLPPAGTCPVPGLGAAA</sequence>
<dbReference type="PANTHER" id="PTHR43130:SF2">
    <property type="entry name" value="DJ-1_PFPI DOMAIN-CONTAINING PROTEIN"/>
    <property type="match status" value="1"/>
</dbReference>
<dbReference type="InterPro" id="IPR052158">
    <property type="entry name" value="INH-QAR"/>
</dbReference>
<dbReference type="CDD" id="cd03139">
    <property type="entry name" value="GATase1_PfpI_2"/>
    <property type="match status" value="1"/>
</dbReference>
<protein>
    <submittedName>
        <fullName evidence="2">Transcriptional regulator</fullName>
    </submittedName>
</protein>
<evidence type="ECO:0000313" key="2">
    <source>
        <dbReference type="EMBL" id="ATQ41078.1"/>
    </source>
</evidence>